<protein>
    <submittedName>
        <fullName evidence="1">Uncharacterized protein</fullName>
    </submittedName>
</protein>
<dbReference type="EMBL" id="KB446571">
    <property type="protein sequence ID" value="EME77071.1"/>
    <property type="molecule type" value="Genomic_DNA"/>
</dbReference>
<dbReference type="HOGENOM" id="CLU_702321_0_0_1"/>
<accession>M2ZY76</accession>
<dbReference type="KEGG" id="pfj:MYCFIDRAFT_180404"/>
<name>M2ZY76_PSEFD</name>
<sequence length="393" mass="43953">MSVQASYGKKFAKTILELRAPSLRRCTHTIRRHVQRTFTQGYVALSMAAHHLATPTRLTETTEQDAETCFDQCVQHTGYAYDTASGSAEDSAATWSIQPTSATSSGTLASSERDNWDLLIVCSKCGMPQDVFPYDPTILLPPWKLLAAARIVATRNDMFAVLRPPFNIDTAPDAFYFLGELRSRSSIRRYEDHSEIHLNGYHSTHMAKSPKRSEQWSYSASSIPCADEGWSTGLLLDDNRCHRELLIRSHYAPVELILILGGNGQQETLHHIQADKSSSRIGMVWTLSGLKPSGFHKARRTVFDAVHSDLRALAFWTFATRPSSISSHFVQHPHSDGLLHSNNVHSRLLISHSGRLKAANTIPYTYALASRDSTSIMKRGRPTSRRDLRDDFG</sequence>
<organism evidence="1 2">
    <name type="scientific">Pseudocercospora fijiensis (strain CIRAD86)</name>
    <name type="common">Black leaf streak disease fungus</name>
    <name type="synonym">Mycosphaerella fijiensis</name>
    <dbReference type="NCBI Taxonomy" id="383855"/>
    <lineage>
        <taxon>Eukaryota</taxon>
        <taxon>Fungi</taxon>
        <taxon>Dikarya</taxon>
        <taxon>Ascomycota</taxon>
        <taxon>Pezizomycotina</taxon>
        <taxon>Dothideomycetes</taxon>
        <taxon>Dothideomycetidae</taxon>
        <taxon>Mycosphaerellales</taxon>
        <taxon>Mycosphaerellaceae</taxon>
        <taxon>Pseudocercospora</taxon>
    </lineage>
</organism>
<evidence type="ECO:0000313" key="1">
    <source>
        <dbReference type="EMBL" id="EME77071.1"/>
    </source>
</evidence>
<keyword evidence="2" id="KW-1185">Reference proteome</keyword>
<proteinExistence type="predicted"/>
<dbReference type="AlphaFoldDB" id="M2ZY76"/>
<reference evidence="1 2" key="1">
    <citation type="journal article" date="2012" name="PLoS Pathog.">
        <title>Diverse lifestyles and strategies of plant pathogenesis encoded in the genomes of eighteen Dothideomycetes fungi.</title>
        <authorList>
            <person name="Ohm R.A."/>
            <person name="Feau N."/>
            <person name="Henrissat B."/>
            <person name="Schoch C.L."/>
            <person name="Horwitz B.A."/>
            <person name="Barry K.W."/>
            <person name="Condon B.J."/>
            <person name="Copeland A.C."/>
            <person name="Dhillon B."/>
            <person name="Glaser F."/>
            <person name="Hesse C.N."/>
            <person name="Kosti I."/>
            <person name="LaButti K."/>
            <person name="Lindquist E.A."/>
            <person name="Lucas S."/>
            <person name="Salamov A.A."/>
            <person name="Bradshaw R.E."/>
            <person name="Ciuffetti L."/>
            <person name="Hamelin R.C."/>
            <person name="Kema G.H.J."/>
            <person name="Lawrence C."/>
            <person name="Scott J.A."/>
            <person name="Spatafora J.W."/>
            <person name="Turgeon B.G."/>
            <person name="de Wit P.J.G.M."/>
            <person name="Zhong S."/>
            <person name="Goodwin S.B."/>
            <person name="Grigoriev I.V."/>
        </authorList>
    </citation>
    <scope>NUCLEOTIDE SEQUENCE [LARGE SCALE GENOMIC DNA]</scope>
    <source>
        <strain evidence="1 2">CIRAD86</strain>
    </source>
</reference>
<dbReference type="VEuPathDB" id="FungiDB:MYCFIDRAFT_180404"/>
<dbReference type="GeneID" id="19334390"/>
<dbReference type="RefSeq" id="XP_007932396.1">
    <property type="nucleotide sequence ID" value="XM_007934205.1"/>
</dbReference>
<gene>
    <name evidence="1" type="ORF">MYCFIDRAFT_180404</name>
</gene>
<dbReference type="Proteomes" id="UP000016932">
    <property type="component" value="Unassembled WGS sequence"/>
</dbReference>
<evidence type="ECO:0000313" key="2">
    <source>
        <dbReference type="Proteomes" id="UP000016932"/>
    </source>
</evidence>